<dbReference type="Proteomes" id="UP001153642">
    <property type="component" value="Unassembled WGS sequence"/>
</dbReference>
<dbReference type="NCBIfam" id="TIGR02231">
    <property type="entry name" value="mucoidy inhibitor MuiA family protein"/>
    <property type="match status" value="2"/>
</dbReference>
<accession>A0ABT6FT84</accession>
<evidence type="ECO:0000259" key="3">
    <source>
        <dbReference type="Pfam" id="PF13600"/>
    </source>
</evidence>
<feature type="domain" description="DUF4139" evidence="2">
    <location>
        <begin position="218"/>
        <end position="617"/>
    </location>
</feature>
<dbReference type="PANTHER" id="PTHR31005:SF8">
    <property type="entry name" value="DUF4139 DOMAIN-CONTAINING PROTEIN"/>
    <property type="match status" value="1"/>
</dbReference>
<evidence type="ECO:0000256" key="1">
    <source>
        <dbReference type="SAM" id="SignalP"/>
    </source>
</evidence>
<reference evidence="4" key="1">
    <citation type="submission" date="2022-11" db="EMBL/GenBank/DDBJ databases">
        <title>High-quality draft genome sequence of Galbibacter sp. strain CMA-7.</title>
        <authorList>
            <person name="Wei L."/>
            <person name="Dong C."/>
            <person name="Shao Z."/>
        </authorList>
    </citation>
    <scope>NUCLEOTIDE SEQUENCE</scope>
    <source>
        <strain evidence="4">CMA-7</strain>
    </source>
</reference>
<organism evidence="4 5">
    <name type="scientific">Galbibacter pacificus</name>
    <dbReference type="NCBI Taxonomy" id="2996052"/>
    <lineage>
        <taxon>Bacteria</taxon>
        <taxon>Pseudomonadati</taxon>
        <taxon>Bacteroidota</taxon>
        <taxon>Flavobacteriia</taxon>
        <taxon>Flavobacteriales</taxon>
        <taxon>Flavobacteriaceae</taxon>
        <taxon>Galbibacter</taxon>
    </lineage>
</organism>
<feature type="domain" description="DUF4140" evidence="3">
    <location>
        <begin position="33"/>
        <end position="132"/>
    </location>
</feature>
<evidence type="ECO:0000313" key="5">
    <source>
        <dbReference type="Proteomes" id="UP001153642"/>
    </source>
</evidence>
<feature type="signal peptide" evidence="1">
    <location>
        <begin position="1"/>
        <end position="18"/>
    </location>
</feature>
<keyword evidence="5" id="KW-1185">Reference proteome</keyword>
<evidence type="ECO:0000259" key="2">
    <source>
        <dbReference type="Pfam" id="PF13598"/>
    </source>
</evidence>
<comment type="caution">
    <text evidence="4">The sequence shown here is derived from an EMBL/GenBank/DDBJ whole genome shotgun (WGS) entry which is preliminary data.</text>
</comment>
<dbReference type="InterPro" id="IPR011935">
    <property type="entry name" value="CHP02231"/>
</dbReference>
<dbReference type="RefSeq" id="WP_277899620.1">
    <property type="nucleotide sequence ID" value="NZ_JAPMUA010000003.1"/>
</dbReference>
<dbReference type="EMBL" id="JAPMUA010000003">
    <property type="protein sequence ID" value="MDG3586482.1"/>
    <property type="molecule type" value="Genomic_DNA"/>
</dbReference>
<feature type="chain" id="PRO_5047531228" evidence="1">
    <location>
        <begin position="19"/>
        <end position="624"/>
    </location>
</feature>
<keyword evidence="1" id="KW-0732">Signal</keyword>
<protein>
    <submittedName>
        <fullName evidence="4">Mucoidy inhibitor MuiA family protein</fullName>
    </submittedName>
</protein>
<dbReference type="InterPro" id="IPR037291">
    <property type="entry name" value="DUF4139"/>
</dbReference>
<gene>
    <name evidence="4" type="ORF">OSR52_11435</name>
</gene>
<proteinExistence type="predicted"/>
<dbReference type="InterPro" id="IPR008969">
    <property type="entry name" value="CarboxyPept-like_regulatory"/>
</dbReference>
<sequence>MYKLILPLFFLLSNYSEAQNIVEKEIKTDVSAATVFLDGAQIKRQKTIYLEKGVYILKFVNLSPYIQEKTINLGAENGNLTILSLNFQTSFQDNQEKPSDLQKFESVLKQLEEQKILEQTYLDVIHEDIAFLKENRNLNGKNEALSVSNLKDASNFYSNKLTSLKLKEIDRYKVIAKLNEEISTLQSRINEFSKEHEYNLSEIVVKIDNKTASQIDFSLGYIVKNASWYPTYDLKASSSTNYINIVHKANVRQDTKVDWENVTLTFSSSNPNISGTPPSLKTYYLDYNLPPPSYNEINEVSGVVSDEMGDPIPGVNVIIENTTIGTTTNFDGKYTLSIPKNSERIIFSYIGYKTAFKPINNSFINVRMETNNEALEEVVVSGYGKEELKKAAPIEDQLAGRVNGLQISNQRQKTNPEISSKRNTSLSFKIDVPYSISSNNKNNTIEMTNNQITSDFHYFSIPKLQEDVFLIAKVIDWKKYDLLDGEANIFYENTFVGKTVLELNSQNDTLNISFGKDQNITIKRERNKDLKSKKFLGSNKEQLVGWTITIKNNKSVPINLTIIDQVPVSNRKEIEVKVEKLSNGKINPQTGEVEWELFVKPTKTEKIDLNYSVTSPKNNSLYIE</sequence>
<dbReference type="InterPro" id="IPR025554">
    <property type="entry name" value="DUF4140"/>
</dbReference>
<dbReference type="PANTHER" id="PTHR31005">
    <property type="entry name" value="DUF4139 DOMAIN-CONTAINING PROTEIN"/>
    <property type="match status" value="1"/>
</dbReference>
<dbReference type="Pfam" id="PF13715">
    <property type="entry name" value="CarbopepD_reg_2"/>
    <property type="match status" value="1"/>
</dbReference>
<dbReference type="Pfam" id="PF13600">
    <property type="entry name" value="DUF4140"/>
    <property type="match status" value="1"/>
</dbReference>
<dbReference type="Pfam" id="PF13598">
    <property type="entry name" value="DUF4139"/>
    <property type="match status" value="1"/>
</dbReference>
<name>A0ABT6FT84_9FLAO</name>
<dbReference type="SUPFAM" id="SSF49464">
    <property type="entry name" value="Carboxypeptidase regulatory domain-like"/>
    <property type="match status" value="1"/>
</dbReference>
<dbReference type="Gene3D" id="2.60.40.1120">
    <property type="entry name" value="Carboxypeptidase-like, regulatory domain"/>
    <property type="match status" value="1"/>
</dbReference>
<evidence type="ECO:0000313" key="4">
    <source>
        <dbReference type="EMBL" id="MDG3586482.1"/>
    </source>
</evidence>